<dbReference type="AlphaFoldDB" id="A0A939S7B1"/>
<dbReference type="EMBL" id="JAGDYM010000004">
    <property type="protein sequence ID" value="MBO1900806.1"/>
    <property type="molecule type" value="Genomic_DNA"/>
</dbReference>
<evidence type="ECO:0000256" key="1">
    <source>
        <dbReference type="SAM" id="MobiDB-lite"/>
    </source>
</evidence>
<feature type="region of interest" description="Disordered" evidence="1">
    <location>
        <begin position="1"/>
        <end position="33"/>
    </location>
</feature>
<dbReference type="RefSeq" id="WP_208095558.1">
    <property type="nucleotide sequence ID" value="NZ_JAGDYM010000004.1"/>
</dbReference>
<sequence>MTSTDPAPSPEPAQTPPHGDPPPRYAAPAYDPAPGAIASPAQAPLPAPASAAPTLTARGGVNGLGIAALSLLALLSFLSLLAPLLYRQAAIIGDYSLVAGSLTGLQFLVVLVAIGLAIGGVLQRSAPRLRWTAIGSLVSGALSLASMLFGTLGGWLATALPY</sequence>
<name>A0A939S7B1_9MICO</name>
<keyword evidence="2" id="KW-1133">Transmembrane helix</keyword>
<accession>A0A939S7B1</accession>
<feature type="compositionally biased region" description="Pro residues" evidence="1">
    <location>
        <begin position="7"/>
        <end position="25"/>
    </location>
</feature>
<comment type="caution">
    <text evidence="3">The sequence shown here is derived from an EMBL/GenBank/DDBJ whole genome shotgun (WGS) entry which is preliminary data.</text>
</comment>
<organism evidence="3 4">
    <name type="scientific">Leucobacter weissii</name>
    <dbReference type="NCBI Taxonomy" id="1983706"/>
    <lineage>
        <taxon>Bacteria</taxon>
        <taxon>Bacillati</taxon>
        <taxon>Actinomycetota</taxon>
        <taxon>Actinomycetes</taxon>
        <taxon>Micrococcales</taxon>
        <taxon>Microbacteriaceae</taxon>
        <taxon>Leucobacter</taxon>
    </lineage>
</organism>
<reference evidence="3" key="1">
    <citation type="submission" date="2021-03" db="EMBL/GenBank/DDBJ databases">
        <title>Leucobacter chromiisoli sp. nov., isolated from chromium-containing soil of chemical plant.</title>
        <authorList>
            <person name="Xu Z."/>
        </authorList>
    </citation>
    <scope>NUCLEOTIDE SEQUENCE</scope>
    <source>
        <strain evidence="3">S27</strain>
    </source>
</reference>
<evidence type="ECO:0000313" key="3">
    <source>
        <dbReference type="EMBL" id="MBO1900806.1"/>
    </source>
</evidence>
<evidence type="ECO:0000313" key="4">
    <source>
        <dbReference type="Proteomes" id="UP000664382"/>
    </source>
</evidence>
<dbReference type="Proteomes" id="UP000664382">
    <property type="component" value="Unassembled WGS sequence"/>
</dbReference>
<feature type="transmembrane region" description="Helical" evidence="2">
    <location>
        <begin position="64"/>
        <end position="86"/>
    </location>
</feature>
<feature type="transmembrane region" description="Helical" evidence="2">
    <location>
        <begin position="134"/>
        <end position="157"/>
    </location>
</feature>
<keyword evidence="4" id="KW-1185">Reference proteome</keyword>
<evidence type="ECO:0000256" key="2">
    <source>
        <dbReference type="SAM" id="Phobius"/>
    </source>
</evidence>
<feature type="transmembrane region" description="Helical" evidence="2">
    <location>
        <begin position="98"/>
        <end position="122"/>
    </location>
</feature>
<keyword evidence="2" id="KW-0472">Membrane</keyword>
<keyword evidence="2" id="KW-0812">Transmembrane</keyword>
<proteinExistence type="predicted"/>
<gene>
    <name evidence="3" type="ORF">J4H92_02450</name>
</gene>
<protein>
    <submittedName>
        <fullName evidence="3">Uncharacterized protein</fullName>
    </submittedName>
</protein>